<dbReference type="SMART" id="SM00267">
    <property type="entry name" value="GGDEF"/>
    <property type="match status" value="1"/>
</dbReference>
<dbReference type="NCBIfam" id="TIGR00229">
    <property type="entry name" value="sensory_box"/>
    <property type="match status" value="1"/>
</dbReference>
<dbReference type="Gene3D" id="3.20.20.450">
    <property type="entry name" value="EAL domain"/>
    <property type="match status" value="1"/>
</dbReference>
<dbReference type="InterPro" id="IPR029787">
    <property type="entry name" value="Nucleotide_cyclase"/>
</dbReference>
<gene>
    <name evidence="3" type="ORF">GLW01_13930</name>
</gene>
<dbReference type="InterPro" id="IPR035965">
    <property type="entry name" value="PAS-like_dom_sf"/>
</dbReference>
<dbReference type="CDD" id="cd01948">
    <property type="entry name" value="EAL"/>
    <property type="match status" value="1"/>
</dbReference>
<dbReference type="InterPro" id="IPR000160">
    <property type="entry name" value="GGDEF_dom"/>
</dbReference>
<evidence type="ECO:0000259" key="1">
    <source>
        <dbReference type="PROSITE" id="PS50883"/>
    </source>
</evidence>
<dbReference type="Proteomes" id="UP000460751">
    <property type="component" value="Unassembled WGS sequence"/>
</dbReference>
<dbReference type="Pfam" id="PF08447">
    <property type="entry name" value="PAS_3"/>
    <property type="match status" value="1"/>
</dbReference>
<accession>A0A9X4YDV0</accession>
<dbReference type="InterPro" id="IPR043128">
    <property type="entry name" value="Rev_trsase/Diguanyl_cyclase"/>
</dbReference>
<dbReference type="PANTHER" id="PTHR44757:SF2">
    <property type="entry name" value="BIOFILM ARCHITECTURE MAINTENANCE PROTEIN MBAA"/>
    <property type="match status" value="1"/>
</dbReference>
<dbReference type="NCBIfam" id="TIGR00254">
    <property type="entry name" value="GGDEF"/>
    <property type="match status" value="1"/>
</dbReference>
<protein>
    <submittedName>
        <fullName evidence="3">EAL domain-containing protein</fullName>
    </submittedName>
</protein>
<dbReference type="SUPFAM" id="SSF55073">
    <property type="entry name" value="Nucleotide cyclase"/>
    <property type="match status" value="1"/>
</dbReference>
<dbReference type="SUPFAM" id="SSF55785">
    <property type="entry name" value="PYP-like sensor domain (PAS domain)"/>
    <property type="match status" value="2"/>
</dbReference>
<dbReference type="InterPro" id="IPR035919">
    <property type="entry name" value="EAL_sf"/>
</dbReference>
<organism evidence="3 4">
    <name type="scientific">Vreelandella halophila</name>
    <dbReference type="NCBI Taxonomy" id="86177"/>
    <lineage>
        <taxon>Bacteria</taxon>
        <taxon>Pseudomonadati</taxon>
        <taxon>Pseudomonadota</taxon>
        <taxon>Gammaproteobacteria</taxon>
        <taxon>Oceanospirillales</taxon>
        <taxon>Halomonadaceae</taxon>
        <taxon>Vreelandella</taxon>
    </lineage>
</organism>
<dbReference type="PROSITE" id="PS50887">
    <property type="entry name" value="GGDEF"/>
    <property type="match status" value="1"/>
</dbReference>
<reference evidence="3 4" key="1">
    <citation type="submission" date="2019-11" db="EMBL/GenBank/DDBJ databases">
        <title>Genome sequences of 17 halophilic strains isolated from different environments.</title>
        <authorList>
            <person name="Furrow R.E."/>
        </authorList>
    </citation>
    <scope>NUCLEOTIDE SEQUENCE [LARGE SCALE GENOMIC DNA]</scope>
    <source>
        <strain evidence="3 4">22507_15_FS</strain>
    </source>
</reference>
<dbReference type="InterPro" id="IPR001610">
    <property type="entry name" value="PAC"/>
</dbReference>
<dbReference type="InterPro" id="IPR000014">
    <property type="entry name" value="PAS"/>
</dbReference>
<dbReference type="EMBL" id="WMEX01000008">
    <property type="protein sequence ID" value="MYL27889.1"/>
    <property type="molecule type" value="Genomic_DNA"/>
</dbReference>
<dbReference type="InterPro" id="IPR001633">
    <property type="entry name" value="EAL_dom"/>
</dbReference>
<evidence type="ECO:0000259" key="2">
    <source>
        <dbReference type="PROSITE" id="PS50887"/>
    </source>
</evidence>
<dbReference type="Pfam" id="PF00990">
    <property type="entry name" value="GGDEF"/>
    <property type="match status" value="1"/>
</dbReference>
<evidence type="ECO:0000313" key="4">
    <source>
        <dbReference type="Proteomes" id="UP000460751"/>
    </source>
</evidence>
<dbReference type="Pfam" id="PF00563">
    <property type="entry name" value="EAL"/>
    <property type="match status" value="1"/>
</dbReference>
<sequence>MERLARGGRVCQGGIISPRHASFDKRMDKIPELSGTNLIEAAFLAQDQAVFVVGWQTRRIFAASEAVYRVFGWRPEDLRGCTTEMLHVDDDSFRRFGEISERILESEKDTFHCSYRMRRRDGSTFDTENMIGIIRGEGDAPVAVVSVVYEISEGRSFKLPTEHNLEPSWFGDRLPGGIFQRVQRPDGSVVYNFIHNALAEQFGIDPGQGRVDSSVVLERIHPEDRERLIDSTERAQKNLSLLDIEVSAYTTSGELRCLRSISQPRRLDDGSTVWDGLILDLTEQRSAESRVQHLVMYDRVTGLPNVATFEERLQGAMTHALEQGSLLAVGALNVNRFYTVNESLGFKCGDDALRKVGDRLQSMLHGNDMVARYEGAEFLFLVQGLETWESIRGLGQEAATLFDVPLQLDDGTSLSVSVKVGLSVFPDDAETPDGLRRKADLALQRVRKDPDGRFEFYSEEMSRAVLDAVALEKDLKEAVHNGVIVPHYQPQFDTVSGSLRGMEVLARWPLTQGGMVSPGRFIPLAEETGLIHPLMEHLVEAVLGQVWRWRQEGLSVPPVAINVSAHQIRRQGFFDWLFERLAHYGLGIEVLTVEITESAFLLDFVHVRSILDSLAEKGVRLSIDDFGTGYSSLSYLSQLPFRELKIDRAFVSEVDLSRRQQAVVKGIIELARALELEVVAEGVETESQLSELNALGCDSVQGFYLGRPMDAAALTDLLRAMTSPES</sequence>
<dbReference type="InterPro" id="IPR013655">
    <property type="entry name" value="PAS_fold_3"/>
</dbReference>
<dbReference type="CDD" id="cd01949">
    <property type="entry name" value="GGDEF"/>
    <property type="match status" value="1"/>
</dbReference>
<dbReference type="AlphaFoldDB" id="A0A9X4YDV0"/>
<dbReference type="InterPro" id="IPR052155">
    <property type="entry name" value="Biofilm_reg_signaling"/>
</dbReference>
<feature type="domain" description="EAL" evidence="1">
    <location>
        <begin position="468"/>
        <end position="722"/>
    </location>
</feature>
<dbReference type="Gene3D" id="3.30.70.270">
    <property type="match status" value="1"/>
</dbReference>
<proteinExistence type="predicted"/>
<dbReference type="SUPFAM" id="SSF141868">
    <property type="entry name" value="EAL domain-like"/>
    <property type="match status" value="1"/>
</dbReference>
<name>A0A9X4YDV0_9GAMM</name>
<dbReference type="SMART" id="SM00052">
    <property type="entry name" value="EAL"/>
    <property type="match status" value="1"/>
</dbReference>
<dbReference type="Gene3D" id="3.30.450.20">
    <property type="entry name" value="PAS domain"/>
    <property type="match status" value="2"/>
</dbReference>
<keyword evidence="4" id="KW-1185">Reference proteome</keyword>
<evidence type="ECO:0000313" key="3">
    <source>
        <dbReference type="EMBL" id="MYL27889.1"/>
    </source>
</evidence>
<dbReference type="PANTHER" id="PTHR44757">
    <property type="entry name" value="DIGUANYLATE CYCLASE DGCP"/>
    <property type="match status" value="1"/>
</dbReference>
<dbReference type="PROSITE" id="PS50883">
    <property type="entry name" value="EAL"/>
    <property type="match status" value="1"/>
</dbReference>
<feature type="domain" description="GGDEF" evidence="2">
    <location>
        <begin position="325"/>
        <end position="459"/>
    </location>
</feature>
<dbReference type="SMART" id="SM00086">
    <property type="entry name" value="PAC"/>
    <property type="match status" value="2"/>
</dbReference>
<comment type="caution">
    <text evidence="3">The sequence shown here is derived from an EMBL/GenBank/DDBJ whole genome shotgun (WGS) entry which is preliminary data.</text>
</comment>